<dbReference type="PANTHER" id="PTHR43316:SF3">
    <property type="entry name" value="HALOACID DEHALOGENASE, TYPE II (AFU_ORTHOLOGUE AFUA_2G07750)-RELATED"/>
    <property type="match status" value="1"/>
</dbReference>
<dbReference type="InterPro" id="IPR006328">
    <property type="entry name" value="2-HAD"/>
</dbReference>
<dbReference type="GO" id="GO:0019120">
    <property type="term" value="F:hydrolase activity, acting on acid halide bonds, in C-halide compounds"/>
    <property type="evidence" value="ECO:0007669"/>
    <property type="project" value="InterPro"/>
</dbReference>
<dbReference type="EMBL" id="QHCV01000111">
    <property type="protein sequence ID" value="RAV31339.1"/>
    <property type="molecule type" value="Genomic_DNA"/>
</dbReference>
<name>A0A364V3Y5_9CORY</name>
<comment type="similarity">
    <text evidence="1">Belongs to the HAD-like hydrolase superfamily. S-2-haloalkanoic acid dehalogenase family.</text>
</comment>
<dbReference type="InterPro" id="IPR036412">
    <property type="entry name" value="HAD-like_sf"/>
</dbReference>
<comment type="caution">
    <text evidence="3">The sequence shown here is derived from an EMBL/GenBank/DDBJ whole genome shotgun (WGS) entry which is preliminary data.</text>
</comment>
<dbReference type="RefSeq" id="WP_113631361.1">
    <property type="nucleotide sequence ID" value="NZ_QHCV01000111.1"/>
</dbReference>
<keyword evidence="2" id="KW-0378">Hydrolase</keyword>
<accession>A0A364V3Y5</accession>
<dbReference type="Gene3D" id="3.40.50.1000">
    <property type="entry name" value="HAD superfamily/HAD-like"/>
    <property type="match status" value="1"/>
</dbReference>
<protein>
    <submittedName>
        <fullName evidence="3">Haloacid dehalogenase type II</fullName>
    </submittedName>
</protein>
<dbReference type="SUPFAM" id="SSF56784">
    <property type="entry name" value="HAD-like"/>
    <property type="match status" value="1"/>
</dbReference>
<evidence type="ECO:0000313" key="3">
    <source>
        <dbReference type="EMBL" id="RAV31339.1"/>
    </source>
</evidence>
<dbReference type="NCBIfam" id="TIGR01493">
    <property type="entry name" value="HAD-SF-IA-v2"/>
    <property type="match status" value="1"/>
</dbReference>
<gene>
    <name evidence="3" type="ORF">DLJ54_08875</name>
</gene>
<dbReference type="Proteomes" id="UP000251577">
    <property type="component" value="Unassembled WGS sequence"/>
</dbReference>
<dbReference type="Pfam" id="PF00702">
    <property type="entry name" value="Hydrolase"/>
    <property type="match status" value="1"/>
</dbReference>
<dbReference type="Gene3D" id="1.10.150.240">
    <property type="entry name" value="Putative phosphatase, domain 2"/>
    <property type="match status" value="1"/>
</dbReference>
<proteinExistence type="inferred from homology"/>
<dbReference type="NCBIfam" id="TIGR01428">
    <property type="entry name" value="HAD_type_II"/>
    <property type="match status" value="1"/>
</dbReference>
<dbReference type="InterPro" id="IPR051540">
    <property type="entry name" value="S-2-haloacid_dehalogenase"/>
</dbReference>
<evidence type="ECO:0000313" key="4">
    <source>
        <dbReference type="Proteomes" id="UP000251577"/>
    </source>
</evidence>
<dbReference type="InterPro" id="IPR006439">
    <property type="entry name" value="HAD-SF_hydro_IA"/>
</dbReference>
<dbReference type="InterPro" id="IPR023214">
    <property type="entry name" value="HAD_sf"/>
</dbReference>
<dbReference type="AlphaFoldDB" id="A0A364V3Y5"/>
<organism evidence="3 4">
    <name type="scientific">Corynebacterium heidelbergense</name>
    <dbReference type="NCBI Taxonomy" id="2055947"/>
    <lineage>
        <taxon>Bacteria</taxon>
        <taxon>Bacillati</taxon>
        <taxon>Actinomycetota</taxon>
        <taxon>Actinomycetes</taxon>
        <taxon>Mycobacteriales</taxon>
        <taxon>Corynebacteriaceae</taxon>
        <taxon>Corynebacterium</taxon>
    </lineage>
</organism>
<evidence type="ECO:0000256" key="1">
    <source>
        <dbReference type="ARBA" id="ARBA00008106"/>
    </source>
</evidence>
<sequence length="232" mass="25925">MAPSPRLIAIDTFGTLTDWYTGVSEALESLFPSVDASDLTLEWRSAYSPALADVESGHKQWALLDQLHGDSLLDILERRYDVSPSEEQLTKAVEAWHRIPAWPDVVEGVTLLRRMCPVAALSNANVAFLTDIARFNRLEWDFPGGADVWGHYKPSPETYLGIAKMFQCDPSEVLMVATHQEDLDAARVNGLQTAYIERPREYGPLPKAEAVDENNTYHATDLLDLVAQLEKL</sequence>
<evidence type="ECO:0000256" key="2">
    <source>
        <dbReference type="ARBA" id="ARBA00022801"/>
    </source>
</evidence>
<dbReference type="InterPro" id="IPR023198">
    <property type="entry name" value="PGP-like_dom2"/>
</dbReference>
<keyword evidence="4" id="KW-1185">Reference proteome</keyword>
<reference evidence="3 4" key="1">
    <citation type="journal article" date="2018" name="Syst. Appl. Microbiol.">
        <title>Corynebacterium heidelbergense sp. nov., isolated from the preen glands of Egyptian geese (Alopochen aegyptiacus).</title>
        <authorList>
            <person name="Braun M.S."/>
            <person name="Wang E."/>
            <person name="Zimmermann S."/>
            <person name="Wink M."/>
        </authorList>
    </citation>
    <scope>NUCLEOTIDE SEQUENCE [LARGE SCALE GENOMIC DNA]</scope>
    <source>
        <strain evidence="3 4">647</strain>
    </source>
</reference>
<dbReference type="PANTHER" id="PTHR43316">
    <property type="entry name" value="HYDROLASE, HALOACID DELAHOGENASE-RELATED"/>
    <property type="match status" value="1"/>
</dbReference>